<comment type="caution">
    <text evidence="2">The sequence shown here is derived from an EMBL/GenBank/DDBJ whole genome shotgun (WGS) entry which is preliminary data.</text>
</comment>
<feature type="domain" description="LysM" evidence="1">
    <location>
        <begin position="382"/>
        <end position="426"/>
    </location>
</feature>
<dbReference type="RefSeq" id="WP_204571933.1">
    <property type="nucleotide sequence ID" value="NZ_JACJLL010000016.1"/>
</dbReference>
<dbReference type="PANTHER" id="PTHR33734">
    <property type="entry name" value="LYSM DOMAIN-CONTAINING GPI-ANCHORED PROTEIN 2"/>
    <property type="match status" value="1"/>
</dbReference>
<sequence length="427" mass="49837">MSIKSKEYFPPNSNSIYIYRGFNNNLIDFKSSINYFNNNLISFKSSIDYFNNNKIQVRFDNGITNIVNIYEYTDNGIKLSFQLGNTYHHQNFLDEPNNMDDYLIKEPIVKDNMWLLSDGKKRCITNVDIKVKTQFNLFPSAIEIVTISKDNSEFSVDYYVLGIGLVKSIYYIEKIGLSYCELEDIIENSPYSKNVKIYYPDESLNTIWYSNKTLNYNTNEDITLGFSKLFQTPPTGLLPIINRNTKINKISYNYKNNFAHIDFHESIMNTLKENALKAKAFFDCIYNTLKNYYKTEKIYITINNHLFTDYFTPITPTKDTNIIEWRVQNCKYPFTYVIKENDTLINISNKFDISYEKIAKLNNIKNPNKLSKNQVLQLYSSGVYTIKEGDSLESISKMFNLSINKIMELNNISDLNIITAGQKIKLC</sequence>
<evidence type="ECO:0000313" key="3">
    <source>
        <dbReference type="Proteomes" id="UP000767334"/>
    </source>
</evidence>
<dbReference type="Pfam" id="PF10646">
    <property type="entry name" value="Germane"/>
    <property type="match status" value="1"/>
</dbReference>
<keyword evidence="3" id="KW-1185">Reference proteome</keyword>
<organism evidence="2 3">
    <name type="scientific">Clostridium saudiense</name>
    <dbReference type="NCBI Taxonomy" id="1414720"/>
    <lineage>
        <taxon>Bacteria</taxon>
        <taxon>Bacillati</taxon>
        <taxon>Bacillota</taxon>
        <taxon>Clostridia</taxon>
        <taxon>Eubacteriales</taxon>
        <taxon>Clostridiaceae</taxon>
        <taxon>Clostridium</taxon>
    </lineage>
</organism>
<gene>
    <name evidence="2" type="ORF">H6A19_04290</name>
</gene>
<reference evidence="2 3" key="1">
    <citation type="journal article" date="2021" name="Sci. Rep.">
        <title>The distribution of antibiotic resistance genes in chicken gut microbiota commensals.</title>
        <authorList>
            <person name="Juricova H."/>
            <person name="Matiasovicova J."/>
            <person name="Kubasova T."/>
            <person name="Cejkova D."/>
            <person name="Rychlik I."/>
        </authorList>
    </citation>
    <scope>NUCLEOTIDE SEQUENCE [LARGE SCALE GENOMIC DNA]</scope>
    <source>
        <strain evidence="2 3">An435</strain>
    </source>
</reference>
<dbReference type="InterPro" id="IPR018392">
    <property type="entry name" value="LysM"/>
</dbReference>
<dbReference type="CDD" id="cd00118">
    <property type="entry name" value="LysM"/>
    <property type="match status" value="2"/>
</dbReference>
<evidence type="ECO:0000259" key="1">
    <source>
        <dbReference type="PROSITE" id="PS51782"/>
    </source>
</evidence>
<dbReference type="InterPro" id="IPR036779">
    <property type="entry name" value="LysM_dom_sf"/>
</dbReference>
<feature type="domain" description="LysM" evidence="1">
    <location>
        <begin position="334"/>
        <end position="378"/>
    </location>
</feature>
<dbReference type="PROSITE" id="PS51782">
    <property type="entry name" value="LYSM"/>
    <property type="match status" value="2"/>
</dbReference>
<dbReference type="SUPFAM" id="SSF54106">
    <property type="entry name" value="LysM domain"/>
    <property type="match status" value="2"/>
</dbReference>
<dbReference type="Pfam" id="PF01476">
    <property type="entry name" value="LysM"/>
    <property type="match status" value="2"/>
</dbReference>
<dbReference type="EMBL" id="JACJLL010000016">
    <property type="protein sequence ID" value="MBM6818567.1"/>
    <property type="molecule type" value="Genomic_DNA"/>
</dbReference>
<dbReference type="InterPro" id="IPR019606">
    <property type="entry name" value="GerMN"/>
</dbReference>
<accession>A0ABS2FEV9</accession>
<proteinExistence type="predicted"/>
<name>A0ABS2FEV9_9CLOT</name>
<dbReference type="PANTHER" id="PTHR33734:SF22">
    <property type="entry name" value="MEMBRANE-BOUND LYTIC MUREIN TRANSGLYCOSYLASE D"/>
    <property type="match status" value="1"/>
</dbReference>
<evidence type="ECO:0000313" key="2">
    <source>
        <dbReference type="EMBL" id="MBM6818567.1"/>
    </source>
</evidence>
<dbReference type="Proteomes" id="UP000767334">
    <property type="component" value="Unassembled WGS sequence"/>
</dbReference>
<dbReference type="Gene3D" id="3.10.350.10">
    <property type="entry name" value="LysM domain"/>
    <property type="match status" value="2"/>
</dbReference>
<protein>
    <submittedName>
        <fullName evidence="2">LysM peptidoglycan-binding domain-containing protein</fullName>
    </submittedName>
</protein>
<dbReference type="SMART" id="SM00257">
    <property type="entry name" value="LysM"/>
    <property type="match status" value="2"/>
</dbReference>